<evidence type="ECO:0000256" key="1">
    <source>
        <dbReference type="ARBA" id="ARBA00001933"/>
    </source>
</evidence>
<dbReference type="Proteomes" id="UP000013827">
    <property type="component" value="Unassembled WGS sequence"/>
</dbReference>
<comment type="subunit">
    <text evidence="2">Homodimer.</text>
</comment>
<reference evidence="9" key="1">
    <citation type="journal article" date="2013" name="Nature">
        <title>Pan genome of the phytoplankton Emiliania underpins its global distribution.</title>
        <authorList>
            <person name="Read B.A."/>
            <person name="Kegel J."/>
            <person name="Klute M.J."/>
            <person name="Kuo A."/>
            <person name="Lefebvre S.C."/>
            <person name="Maumus F."/>
            <person name="Mayer C."/>
            <person name="Miller J."/>
            <person name="Monier A."/>
            <person name="Salamov A."/>
            <person name="Young J."/>
            <person name="Aguilar M."/>
            <person name="Claverie J.M."/>
            <person name="Frickenhaus S."/>
            <person name="Gonzalez K."/>
            <person name="Herman E.K."/>
            <person name="Lin Y.C."/>
            <person name="Napier J."/>
            <person name="Ogata H."/>
            <person name="Sarno A.F."/>
            <person name="Shmutz J."/>
            <person name="Schroeder D."/>
            <person name="de Vargas C."/>
            <person name="Verret F."/>
            <person name="von Dassow P."/>
            <person name="Valentin K."/>
            <person name="Van de Peer Y."/>
            <person name="Wheeler G."/>
            <person name="Dacks J.B."/>
            <person name="Delwiche C.F."/>
            <person name="Dyhrman S.T."/>
            <person name="Glockner G."/>
            <person name="John U."/>
            <person name="Richards T."/>
            <person name="Worden A.Z."/>
            <person name="Zhang X."/>
            <person name="Grigoriev I.V."/>
            <person name="Allen A.E."/>
            <person name="Bidle K."/>
            <person name="Borodovsky M."/>
            <person name="Bowler C."/>
            <person name="Brownlee C."/>
            <person name="Cock J.M."/>
            <person name="Elias M."/>
            <person name="Gladyshev V.N."/>
            <person name="Groth M."/>
            <person name="Guda C."/>
            <person name="Hadaegh A."/>
            <person name="Iglesias-Rodriguez M.D."/>
            <person name="Jenkins J."/>
            <person name="Jones B.M."/>
            <person name="Lawson T."/>
            <person name="Leese F."/>
            <person name="Lindquist E."/>
            <person name="Lobanov A."/>
            <person name="Lomsadze A."/>
            <person name="Malik S.B."/>
            <person name="Marsh M.E."/>
            <person name="Mackinder L."/>
            <person name="Mock T."/>
            <person name="Mueller-Roeber B."/>
            <person name="Pagarete A."/>
            <person name="Parker M."/>
            <person name="Probert I."/>
            <person name="Quesneville H."/>
            <person name="Raines C."/>
            <person name="Rensing S.A."/>
            <person name="Riano-Pachon D.M."/>
            <person name="Richier S."/>
            <person name="Rokitta S."/>
            <person name="Shiraiwa Y."/>
            <person name="Soanes D.M."/>
            <person name="van der Giezen M."/>
            <person name="Wahlund T.M."/>
            <person name="Williams B."/>
            <person name="Wilson W."/>
            <person name="Wolfe G."/>
            <person name="Wurch L.L."/>
        </authorList>
    </citation>
    <scope>NUCLEOTIDE SEQUENCE</scope>
</reference>
<proteinExistence type="predicted"/>
<evidence type="ECO:0000256" key="4">
    <source>
        <dbReference type="ARBA" id="ARBA00022679"/>
    </source>
</evidence>
<dbReference type="PANTHER" id="PTHR11879:SF22">
    <property type="entry name" value="ASPARTATE AMINOTRANSFERASE, MITOCHONDRIAL"/>
    <property type="match status" value="1"/>
</dbReference>
<comment type="cofactor">
    <cofactor evidence="1">
        <name>pyridoxal 5'-phosphate</name>
        <dbReference type="ChEBI" id="CHEBI:597326"/>
    </cofactor>
</comment>
<evidence type="ECO:0000256" key="2">
    <source>
        <dbReference type="ARBA" id="ARBA00011738"/>
    </source>
</evidence>
<accession>A0A0D3JG79</accession>
<dbReference type="STRING" id="2903.R1ENU9"/>
<protein>
    <recommendedName>
        <fullName evidence="7">Aminotransferase class I/classII large domain-containing protein</fullName>
    </recommendedName>
</protein>
<name>A0A0D3JG79_EMIH1</name>
<sequence>MARVAMIGTAAAEPAADGAGAQAPATVVPPGTRRGRPWNSSHRAHMRTALYDELTSLGTPGSWTHITSQIGARPSLRRPDPHHHRPPPPRARPHLQRRPAAGMFSFTGLSPEQCTQMVEKHHVYMLNNGRVSMAGVTSKNVKYIAKAIDDVVRNF</sequence>
<keyword evidence="3" id="KW-0032">Aminotransferase</keyword>
<dbReference type="EnsemblProtists" id="EOD22514">
    <property type="protein sequence ID" value="EOD22514"/>
    <property type="gene ID" value="EMIHUDRAFT_255079"/>
</dbReference>
<keyword evidence="5" id="KW-0663">Pyridoxal phosphate</keyword>
<dbReference type="Pfam" id="PF00155">
    <property type="entry name" value="Aminotran_1_2"/>
    <property type="match status" value="1"/>
</dbReference>
<dbReference type="AlphaFoldDB" id="A0A0D3JG79"/>
<dbReference type="InterPro" id="IPR000796">
    <property type="entry name" value="Asp_trans"/>
</dbReference>
<dbReference type="eggNOG" id="KOG1412">
    <property type="taxonomic scope" value="Eukaryota"/>
</dbReference>
<dbReference type="GO" id="GO:0030170">
    <property type="term" value="F:pyridoxal phosphate binding"/>
    <property type="evidence" value="ECO:0007669"/>
    <property type="project" value="InterPro"/>
</dbReference>
<dbReference type="PANTHER" id="PTHR11879">
    <property type="entry name" value="ASPARTATE AMINOTRANSFERASE"/>
    <property type="match status" value="1"/>
</dbReference>
<dbReference type="GO" id="GO:0005739">
    <property type="term" value="C:mitochondrion"/>
    <property type="evidence" value="ECO:0007669"/>
    <property type="project" value="TreeGrafter"/>
</dbReference>
<dbReference type="InterPro" id="IPR015424">
    <property type="entry name" value="PyrdxlP-dep_Trfase"/>
</dbReference>
<dbReference type="KEGG" id="ehx:EMIHUDRAFT_255079"/>
<dbReference type="RefSeq" id="XP_005774943.1">
    <property type="nucleotide sequence ID" value="XM_005774886.1"/>
</dbReference>
<evidence type="ECO:0000256" key="6">
    <source>
        <dbReference type="SAM" id="MobiDB-lite"/>
    </source>
</evidence>
<dbReference type="Gene3D" id="3.90.1150.10">
    <property type="entry name" value="Aspartate Aminotransferase, domain 1"/>
    <property type="match status" value="1"/>
</dbReference>
<dbReference type="InterPro" id="IPR015422">
    <property type="entry name" value="PyrdxlP-dep_Trfase_small"/>
</dbReference>
<keyword evidence="9" id="KW-1185">Reference proteome</keyword>
<evidence type="ECO:0000256" key="5">
    <source>
        <dbReference type="ARBA" id="ARBA00022898"/>
    </source>
</evidence>
<organism evidence="8 9">
    <name type="scientific">Emiliania huxleyi (strain CCMP1516)</name>
    <dbReference type="NCBI Taxonomy" id="280463"/>
    <lineage>
        <taxon>Eukaryota</taxon>
        <taxon>Haptista</taxon>
        <taxon>Haptophyta</taxon>
        <taxon>Prymnesiophyceae</taxon>
        <taxon>Isochrysidales</taxon>
        <taxon>Noelaerhabdaceae</taxon>
        <taxon>Emiliania</taxon>
    </lineage>
</organism>
<evidence type="ECO:0000313" key="9">
    <source>
        <dbReference type="Proteomes" id="UP000013827"/>
    </source>
</evidence>
<dbReference type="InterPro" id="IPR004839">
    <property type="entry name" value="Aminotransferase_I/II_large"/>
</dbReference>
<feature type="region of interest" description="Disordered" evidence="6">
    <location>
        <begin position="69"/>
        <end position="97"/>
    </location>
</feature>
<evidence type="ECO:0000256" key="3">
    <source>
        <dbReference type="ARBA" id="ARBA00022576"/>
    </source>
</evidence>
<dbReference type="HOGENOM" id="CLU_1698790_0_0_1"/>
<feature type="domain" description="Aminotransferase class I/classII large" evidence="7">
    <location>
        <begin position="99"/>
        <end position="148"/>
    </location>
</feature>
<feature type="compositionally biased region" description="Low complexity" evidence="6">
    <location>
        <begin position="13"/>
        <end position="25"/>
    </location>
</feature>
<dbReference type="GO" id="GO:0004069">
    <property type="term" value="F:L-aspartate:2-oxoglutarate aminotransferase activity"/>
    <property type="evidence" value="ECO:0007669"/>
    <property type="project" value="UniProtKB-EC"/>
</dbReference>
<feature type="compositionally biased region" description="Basic residues" evidence="6">
    <location>
        <begin position="80"/>
        <end position="97"/>
    </location>
</feature>
<dbReference type="GO" id="GO:0006520">
    <property type="term" value="P:amino acid metabolic process"/>
    <property type="evidence" value="ECO:0007669"/>
    <property type="project" value="InterPro"/>
</dbReference>
<dbReference type="GeneID" id="17268062"/>
<reference evidence="8" key="2">
    <citation type="submission" date="2024-10" db="UniProtKB">
        <authorList>
            <consortium name="EnsemblProtists"/>
        </authorList>
    </citation>
    <scope>IDENTIFICATION</scope>
</reference>
<dbReference type="PaxDb" id="2903-EOD22514"/>
<evidence type="ECO:0000259" key="7">
    <source>
        <dbReference type="Pfam" id="PF00155"/>
    </source>
</evidence>
<evidence type="ECO:0000313" key="8">
    <source>
        <dbReference type="EnsemblProtists" id="EOD22514"/>
    </source>
</evidence>
<keyword evidence="4" id="KW-0808">Transferase</keyword>
<feature type="region of interest" description="Disordered" evidence="6">
    <location>
        <begin position="13"/>
        <end position="40"/>
    </location>
</feature>
<dbReference type="SUPFAM" id="SSF53383">
    <property type="entry name" value="PLP-dependent transferases"/>
    <property type="match status" value="1"/>
</dbReference>